<proteinExistence type="predicted"/>
<evidence type="ECO:0000313" key="1">
    <source>
        <dbReference type="EMBL" id="MDM4017550.1"/>
    </source>
</evidence>
<name>A0ABT7PM17_9BACT</name>
<accession>A0ABT7PM17</accession>
<evidence type="ECO:0000313" key="2">
    <source>
        <dbReference type="Proteomes" id="UP001239462"/>
    </source>
</evidence>
<sequence length="88" mass="10737">MPHFPKPFFKKARGVWYVEIDRKQVNLGPDKEEAFRQYHQLMSQPREQSASPESLIAIIDAFLEWTQNNRATDTYEWYRYRLQRFVIK</sequence>
<keyword evidence="2" id="KW-1185">Reference proteome</keyword>
<dbReference type="Proteomes" id="UP001239462">
    <property type="component" value="Unassembled WGS sequence"/>
</dbReference>
<dbReference type="RefSeq" id="WP_289165034.1">
    <property type="nucleotide sequence ID" value="NZ_JASZZN010000014.1"/>
</dbReference>
<organism evidence="1 2">
    <name type="scientific">Roseiconus lacunae</name>
    <dbReference type="NCBI Taxonomy" id="2605694"/>
    <lineage>
        <taxon>Bacteria</taxon>
        <taxon>Pseudomonadati</taxon>
        <taxon>Planctomycetota</taxon>
        <taxon>Planctomycetia</taxon>
        <taxon>Pirellulales</taxon>
        <taxon>Pirellulaceae</taxon>
        <taxon>Roseiconus</taxon>
    </lineage>
</organism>
<protein>
    <recommendedName>
        <fullName evidence="3">Core-binding (CB) domain-containing protein</fullName>
    </recommendedName>
</protein>
<reference evidence="1 2" key="1">
    <citation type="submission" date="2023-06" db="EMBL/GenBank/DDBJ databases">
        <title>Roseiconus lacunae JC819 isolated from Gulf of Mannar region, Tamil Nadu.</title>
        <authorList>
            <person name="Pk S."/>
            <person name="Ch S."/>
            <person name="Ch V.R."/>
        </authorList>
    </citation>
    <scope>NUCLEOTIDE SEQUENCE [LARGE SCALE GENOMIC DNA]</scope>
    <source>
        <strain evidence="1 2">JC819</strain>
    </source>
</reference>
<dbReference type="EMBL" id="JASZZN010000014">
    <property type="protein sequence ID" value="MDM4017550.1"/>
    <property type="molecule type" value="Genomic_DNA"/>
</dbReference>
<gene>
    <name evidence="1" type="ORF">QTN89_19030</name>
</gene>
<comment type="caution">
    <text evidence="1">The sequence shown here is derived from an EMBL/GenBank/DDBJ whole genome shotgun (WGS) entry which is preliminary data.</text>
</comment>
<evidence type="ECO:0008006" key="3">
    <source>
        <dbReference type="Google" id="ProtNLM"/>
    </source>
</evidence>